<keyword evidence="4" id="KW-1185">Reference proteome</keyword>
<sequence>MYENFAEIYSKGEYTSYSQSISEVFPILLNYLKIKSNNILDIACGEGTFCRNIKIQNPLIEVEGLDISNKMIEIANGKTKDLNLNIKYYVQNMIDFKTNKQYDLITSWFDSINYINSEEELNKLFKSVYNHLKKNGYFIFDINSIYALSNIWPGERIQNENEDFIEIHSGDFNFENNIATLKIIIFKKLKNGTYKKIEEYHKEKGYTLKTIKNILRKNNFQIINIYSCLDPLIKAQENDNRYYIFAKKD</sequence>
<keyword evidence="1" id="KW-0808">Transferase</keyword>
<dbReference type="InterPro" id="IPR041698">
    <property type="entry name" value="Methyltransf_25"/>
</dbReference>
<dbReference type="Gene3D" id="3.40.50.150">
    <property type="entry name" value="Vaccinia Virus protein VP39"/>
    <property type="match status" value="1"/>
</dbReference>
<dbReference type="PANTHER" id="PTHR43861">
    <property type="entry name" value="TRANS-ACONITATE 2-METHYLTRANSFERASE-RELATED"/>
    <property type="match status" value="1"/>
</dbReference>
<dbReference type="RefSeq" id="WP_109603633.1">
    <property type="nucleotide sequence ID" value="NZ_QGGI01000001.1"/>
</dbReference>
<protein>
    <submittedName>
        <fullName evidence="3">Methyltransferase family protein</fullName>
    </submittedName>
</protein>
<dbReference type="SUPFAM" id="SSF53335">
    <property type="entry name" value="S-adenosyl-L-methionine-dependent methyltransferases"/>
    <property type="match status" value="1"/>
</dbReference>
<accession>A0AA45HK18</accession>
<evidence type="ECO:0000313" key="4">
    <source>
        <dbReference type="Proteomes" id="UP000245921"/>
    </source>
</evidence>
<dbReference type="InterPro" id="IPR029063">
    <property type="entry name" value="SAM-dependent_MTases_sf"/>
</dbReference>
<dbReference type="PANTHER" id="PTHR43861:SF6">
    <property type="entry name" value="METHYLTRANSFERASE TYPE 11"/>
    <property type="match status" value="1"/>
</dbReference>
<proteinExistence type="predicted"/>
<reference evidence="3 4" key="1">
    <citation type="submission" date="2018-05" db="EMBL/GenBank/DDBJ databases">
        <title>Genomic Encyclopedia of Type Strains, Phase IV (KMG-IV): sequencing the most valuable type-strain genomes for metagenomic binning, comparative biology and taxonomic classification.</title>
        <authorList>
            <person name="Goeker M."/>
        </authorList>
    </citation>
    <scope>NUCLEOTIDE SEQUENCE [LARGE SCALE GENOMIC DNA]</scope>
    <source>
        <strain evidence="3 4">DSM 24906</strain>
    </source>
</reference>
<organism evidence="3 4">
    <name type="scientific">Oceanotoga teriensis</name>
    <dbReference type="NCBI Taxonomy" id="515440"/>
    <lineage>
        <taxon>Bacteria</taxon>
        <taxon>Thermotogati</taxon>
        <taxon>Thermotogota</taxon>
        <taxon>Thermotogae</taxon>
        <taxon>Petrotogales</taxon>
        <taxon>Petrotogaceae</taxon>
        <taxon>Oceanotoga</taxon>
    </lineage>
</organism>
<gene>
    <name evidence="3" type="ORF">C7380_101219</name>
</gene>
<evidence type="ECO:0000256" key="1">
    <source>
        <dbReference type="ARBA" id="ARBA00022679"/>
    </source>
</evidence>
<dbReference type="Proteomes" id="UP000245921">
    <property type="component" value="Unassembled WGS sequence"/>
</dbReference>
<evidence type="ECO:0000259" key="2">
    <source>
        <dbReference type="Pfam" id="PF13649"/>
    </source>
</evidence>
<dbReference type="GO" id="GO:0032259">
    <property type="term" value="P:methylation"/>
    <property type="evidence" value="ECO:0007669"/>
    <property type="project" value="UniProtKB-KW"/>
</dbReference>
<dbReference type="EMBL" id="QGGI01000001">
    <property type="protein sequence ID" value="PWJ96645.1"/>
    <property type="molecule type" value="Genomic_DNA"/>
</dbReference>
<dbReference type="GO" id="GO:0008168">
    <property type="term" value="F:methyltransferase activity"/>
    <property type="evidence" value="ECO:0007669"/>
    <property type="project" value="UniProtKB-KW"/>
</dbReference>
<name>A0AA45HK18_9BACT</name>
<dbReference type="Pfam" id="PF13649">
    <property type="entry name" value="Methyltransf_25"/>
    <property type="match status" value="1"/>
</dbReference>
<dbReference type="AlphaFoldDB" id="A0AA45HK18"/>
<dbReference type="Gene3D" id="2.20.25.110">
    <property type="entry name" value="S-adenosyl-L-methionine-dependent methyltransferases"/>
    <property type="match status" value="1"/>
</dbReference>
<dbReference type="CDD" id="cd02440">
    <property type="entry name" value="AdoMet_MTases"/>
    <property type="match status" value="1"/>
</dbReference>
<comment type="caution">
    <text evidence="3">The sequence shown here is derived from an EMBL/GenBank/DDBJ whole genome shotgun (WGS) entry which is preliminary data.</text>
</comment>
<keyword evidence="3" id="KW-0489">Methyltransferase</keyword>
<feature type="domain" description="Methyltransferase" evidence="2">
    <location>
        <begin position="39"/>
        <end position="136"/>
    </location>
</feature>
<evidence type="ECO:0000313" key="3">
    <source>
        <dbReference type="EMBL" id="PWJ96645.1"/>
    </source>
</evidence>